<sequence length="120" mass="12482">MRRRTLRVGIYALSLAVALVTVATFFHEQIAGGFGLSPSAAGLFVSLGFLGGGIAGGCGVVLAVTGLFLRAGPVRERSCRIAPSLVILCAVTFIFILLLVAHFRGAESPPPLRPGETITM</sequence>
<comment type="caution">
    <text evidence="2">The sequence shown here is derived from an EMBL/GenBank/DDBJ whole genome shotgun (WGS) entry which is preliminary data.</text>
</comment>
<feature type="transmembrane region" description="Helical" evidence="1">
    <location>
        <begin position="47"/>
        <end position="69"/>
    </location>
</feature>
<organism evidence="2 3">
    <name type="scientific">Geobacter soli</name>
    <dbReference type="NCBI Taxonomy" id="1510391"/>
    <lineage>
        <taxon>Bacteria</taxon>
        <taxon>Pseudomonadati</taxon>
        <taxon>Thermodesulfobacteriota</taxon>
        <taxon>Desulfuromonadia</taxon>
        <taxon>Geobacterales</taxon>
        <taxon>Geobacteraceae</taxon>
        <taxon>Geobacter</taxon>
    </lineage>
</organism>
<proteinExistence type="predicted"/>
<keyword evidence="1" id="KW-1133">Transmembrane helix</keyword>
<keyword evidence="1" id="KW-0472">Membrane</keyword>
<keyword evidence="1" id="KW-0812">Transmembrane</keyword>
<evidence type="ECO:0000313" key="3">
    <source>
        <dbReference type="Proteomes" id="UP000031433"/>
    </source>
</evidence>
<dbReference type="EMBL" id="JXBL01000001">
    <property type="protein sequence ID" value="KIE42421.1"/>
    <property type="molecule type" value="Genomic_DNA"/>
</dbReference>
<evidence type="ECO:0000256" key="1">
    <source>
        <dbReference type="SAM" id="Phobius"/>
    </source>
</evidence>
<keyword evidence="3" id="KW-1185">Reference proteome</keyword>
<reference evidence="2 3" key="1">
    <citation type="submission" date="2015-01" db="EMBL/GenBank/DDBJ databases">
        <title>Genome sequence of the anaerobic bacterium Geobacter soli GSS01, a dissimilatory Fe(III) reducer from soil.</title>
        <authorList>
            <person name="Yang G."/>
            <person name="Zhou S."/>
        </authorList>
    </citation>
    <scope>NUCLEOTIDE SEQUENCE [LARGE SCALE GENOMIC DNA]</scope>
    <source>
        <strain evidence="2 3">GSS01</strain>
    </source>
</reference>
<name>A0A0C1QWA0_9BACT</name>
<dbReference type="AlphaFoldDB" id="A0A0C1QWA0"/>
<evidence type="ECO:0000313" key="2">
    <source>
        <dbReference type="EMBL" id="KIE42421.1"/>
    </source>
</evidence>
<dbReference type="RefSeq" id="WP_039644963.1">
    <property type="nucleotide sequence ID" value="NZ_JXBL01000001.1"/>
</dbReference>
<feature type="transmembrane region" description="Helical" evidence="1">
    <location>
        <begin position="81"/>
        <end position="103"/>
    </location>
</feature>
<gene>
    <name evidence="2" type="ORF">SE37_07160</name>
</gene>
<protein>
    <submittedName>
        <fullName evidence="2">Uncharacterized protein</fullName>
    </submittedName>
</protein>
<accession>A0A0C1QWA0</accession>
<feature type="transmembrane region" description="Helical" evidence="1">
    <location>
        <begin position="9"/>
        <end position="27"/>
    </location>
</feature>
<dbReference type="Proteomes" id="UP000031433">
    <property type="component" value="Unassembled WGS sequence"/>
</dbReference>